<feature type="region of interest" description="Disordered" evidence="1">
    <location>
        <begin position="49"/>
        <end position="76"/>
    </location>
</feature>
<dbReference type="EMBL" id="JALLPB020000331">
    <property type="protein sequence ID" value="KAL3810408.1"/>
    <property type="molecule type" value="Genomic_DNA"/>
</dbReference>
<reference evidence="2 3" key="1">
    <citation type="submission" date="2024-10" db="EMBL/GenBank/DDBJ databases">
        <title>Updated reference genomes for cyclostephanoid diatoms.</title>
        <authorList>
            <person name="Roberts W.R."/>
            <person name="Alverson A.J."/>
        </authorList>
    </citation>
    <scope>NUCLEOTIDE SEQUENCE [LARGE SCALE GENOMIC DNA]</scope>
    <source>
        <strain evidence="2 3">AJA228-03</strain>
    </source>
</reference>
<feature type="compositionally biased region" description="Low complexity" evidence="1">
    <location>
        <begin position="423"/>
        <end position="434"/>
    </location>
</feature>
<proteinExistence type="predicted"/>
<evidence type="ECO:0000313" key="2">
    <source>
        <dbReference type="EMBL" id="KAL3810408.1"/>
    </source>
</evidence>
<accession>A0ABD3RBR4</accession>
<dbReference type="AlphaFoldDB" id="A0ABD3RBR4"/>
<feature type="compositionally biased region" description="Basic and acidic residues" evidence="1">
    <location>
        <begin position="396"/>
        <end position="421"/>
    </location>
</feature>
<dbReference type="Proteomes" id="UP001530377">
    <property type="component" value="Unassembled WGS sequence"/>
</dbReference>
<sequence>MWRLGWEVNIANRSAACSGPSSRRRATISEESPCSSLLSFDVDDVVVDHGRRRSSNPPAPHKDPLPPAATTKPNNICSLPSHLLLIQKREPEVERNHEEPAMNNGPSSNDSMCPGKRGDDEIEMMSLIAEIMRLERSTNAALRASRDEIQVLRDAANERRAAITRMEGILDGSAEPRQPEVGRTGNFMGRLGWVGSNANGSAARSVCLIHSSIGSNRNRQQKHHLLLSPRAPSSKRQATVSRDSSFSSLSLMGVDVDDVVIGHGLWRTSDPTGPWFQQRWSTPAPSEDLIPPAATMKSKLNTSRCDDDDRLVGESSSSGREGRNDGGGGGLRRSKTFFELMNLGNGVDHRHRKDGTFKNSKSFIGLTNLGNGIGHRHSKDDTPGKNDDDDDDDDKERDRHLGDDNNFDDEIRRGLEKRENEGSDPTPLTDTTTSMNSAPKNGLIAQMMKIHLAPQNDKNKRNAELKSLRDTNATRLSDLMSMLSTLRARSRSGSAQHESAIQGLQLRKKMLTEDIETRRELVTESERRLNEIEGRLEILEKEIDIKTGHRCDLSRTLGGRDCDVRGPSNIARLEREILLCRLRLRVHFQYTAKALQSVSTVIEVAKKNDTDGILFRKQDNLKHNAKDLLGGDKDEQEQRRQYLVEGIALDVNILLSDLKRMIKEIDAKIKDCKFLSSDEMGSIEMNSATPSLTPSLMSSTNSAIIPLVDHP</sequence>
<organism evidence="2 3">
    <name type="scientific">Cyclostephanos tholiformis</name>
    <dbReference type="NCBI Taxonomy" id="382380"/>
    <lineage>
        <taxon>Eukaryota</taxon>
        <taxon>Sar</taxon>
        <taxon>Stramenopiles</taxon>
        <taxon>Ochrophyta</taxon>
        <taxon>Bacillariophyta</taxon>
        <taxon>Coscinodiscophyceae</taxon>
        <taxon>Thalassiosirophycidae</taxon>
        <taxon>Stephanodiscales</taxon>
        <taxon>Stephanodiscaceae</taxon>
        <taxon>Cyclostephanos</taxon>
    </lineage>
</organism>
<comment type="caution">
    <text evidence="2">The sequence shown here is derived from an EMBL/GenBank/DDBJ whole genome shotgun (WGS) entry which is preliminary data.</text>
</comment>
<feature type="region of interest" description="Disordered" evidence="1">
    <location>
        <begin position="348"/>
        <end position="438"/>
    </location>
</feature>
<keyword evidence="3" id="KW-1185">Reference proteome</keyword>
<protein>
    <submittedName>
        <fullName evidence="2">Uncharacterized protein</fullName>
    </submittedName>
</protein>
<evidence type="ECO:0000313" key="3">
    <source>
        <dbReference type="Proteomes" id="UP001530377"/>
    </source>
</evidence>
<gene>
    <name evidence="2" type="ORF">ACHAXA_007036</name>
</gene>
<evidence type="ECO:0000256" key="1">
    <source>
        <dbReference type="SAM" id="MobiDB-lite"/>
    </source>
</evidence>
<feature type="region of interest" description="Disordered" evidence="1">
    <location>
        <begin position="92"/>
        <end position="115"/>
    </location>
</feature>
<name>A0ABD3RBR4_9STRA</name>
<feature type="region of interest" description="Disordered" evidence="1">
    <location>
        <begin position="272"/>
        <end position="333"/>
    </location>
</feature>